<evidence type="ECO:0000256" key="1">
    <source>
        <dbReference type="ARBA" id="ARBA00005690"/>
    </source>
</evidence>
<organism evidence="7 8">
    <name type="scientific">Eragrostis curvula</name>
    <name type="common">weeping love grass</name>
    <dbReference type="NCBI Taxonomy" id="38414"/>
    <lineage>
        <taxon>Eukaryota</taxon>
        <taxon>Viridiplantae</taxon>
        <taxon>Streptophyta</taxon>
        <taxon>Embryophyta</taxon>
        <taxon>Tracheophyta</taxon>
        <taxon>Spermatophyta</taxon>
        <taxon>Magnoliopsida</taxon>
        <taxon>Liliopsida</taxon>
        <taxon>Poales</taxon>
        <taxon>Poaceae</taxon>
        <taxon>PACMAD clade</taxon>
        <taxon>Chloridoideae</taxon>
        <taxon>Eragrostideae</taxon>
        <taxon>Eragrostidinae</taxon>
        <taxon>Eragrostis</taxon>
    </lineage>
</organism>
<dbReference type="SUPFAM" id="SSF50249">
    <property type="entry name" value="Nucleic acid-binding proteins"/>
    <property type="match status" value="1"/>
</dbReference>
<keyword evidence="8" id="KW-1185">Reference proteome</keyword>
<evidence type="ECO:0000256" key="4">
    <source>
        <dbReference type="ARBA" id="ARBA00022833"/>
    </source>
</evidence>
<proteinExistence type="inferred from homology"/>
<name>A0A5J9U3W0_9POAL</name>
<reference evidence="7 8" key="1">
    <citation type="journal article" date="2019" name="Sci. Rep.">
        <title>A high-quality genome of Eragrostis curvula grass provides insights into Poaceae evolution and supports new strategies to enhance forage quality.</title>
        <authorList>
            <person name="Carballo J."/>
            <person name="Santos B.A.C.M."/>
            <person name="Zappacosta D."/>
            <person name="Garbus I."/>
            <person name="Selva J.P."/>
            <person name="Gallo C.A."/>
            <person name="Diaz A."/>
            <person name="Albertini E."/>
            <person name="Caccamo M."/>
            <person name="Echenique V."/>
        </authorList>
    </citation>
    <scope>NUCLEOTIDE SEQUENCE [LARGE SCALE GENOMIC DNA]</scope>
    <source>
        <strain evidence="8">cv. Victoria</strain>
        <tissue evidence="7">Leaf</tissue>
    </source>
</reference>
<evidence type="ECO:0000256" key="5">
    <source>
        <dbReference type="ARBA" id="ARBA00023125"/>
    </source>
</evidence>
<keyword evidence="5" id="KW-0238">DNA-binding</keyword>
<evidence type="ECO:0000313" key="7">
    <source>
        <dbReference type="EMBL" id="TVU18306.1"/>
    </source>
</evidence>
<comment type="caution">
    <text evidence="7">The sequence shown here is derived from an EMBL/GenBank/DDBJ whole genome shotgun (WGS) entry which is preliminary data.</text>
</comment>
<accession>A0A5J9U3W0</accession>
<dbReference type="GO" id="GO:0008270">
    <property type="term" value="F:zinc ion binding"/>
    <property type="evidence" value="ECO:0007669"/>
    <property type="project" value="UniProtKB-KW"/>
</dbReference>
<dbReference type="InterPro" id="IPR013955">
    <property type="entry name" value="Rep_factor-A_C"/>
</dbReference>
<protein>
    <recommendedName>
        <fullName evidence="6">Replication factor A C-terminal domain-containing protein</fullName>
    </recommendedName>
</protein>
<dbReference type="Proteomes" id="UP000324897">
    <property type="component" value="Chromosome 7"/>
</dbReference>
<keyword evidence="2" id="KW-0479">Metal-binding</keyword>
<dbReference type="GO" id="GO:0003677">
    <property type="term" value="F:DNA binding"/>
    <property type="evidence" value="ECO:0007669"/>
    <property type="project" value="UniProtKB-KW"/>
</dbReference>
<dbReference type="OrthoDB" id="1701895at2759"/>
<dbReference type="Gene3D" id="2.40.50.140">
    <property type="entry name" value="Nucleic acid-binding proteins"/>
    <property type="match status" value="1"/>
</dbReference>
<comment type="similarity">
    <text evidence="1">Belongs to the replication factor A protein 1 family.</text>
</comment>
<dbReference type="FunFam" id="2.40.50.140:FF:000090">
    <property type="entry name" value="Replication protein A subunit"/>
    <property type="match status" value="1"/>
</dbReference>
<feature type="domain" description="Replication factor A C-terminal" evidence="6">
    <location>
        <begin position="118"/>
        <end position="270"/>
    </location>
</feature>
<dbReference type="EMBL" id="RWGY01000029">
    <property type="protein sequence ID" value="TVU18306.1"/>
    <property type="molecule type" value="Genomic_DNA"/>
</dbReference>
<evidence type="ECO:0000256" key="2">
    <source>
        <dbReference type="ARBA" id="ARBA00022723"/>
    </source>
</evidence>
<evidence type="ECO:0000313" key="8">
    <source>
        <dbReference type="Proteomes" id="UP000324897"/>
    </source>
</evidence>
<feature type="non-terminal residue" evidence="7">
    <location>
        <position position="1"/>
    </location>
</feature>
<evidence type="ECO:0000256" key="3">
    <source>
        <dbReference type="ARBA" id="ARBA00022771"/>
    </source>
</evidence>
<dbReference type="InterPro" id="IPR047192">
    <property type="entry name" value="Euk_RPA1_DBD_C"/>
</dbReference>
<dbReference type="CDD" id="cd04476">
    <property type="entry name" value="RPA1_DBD_C"/>
    <property type="match status" value="1"/>
</dbReference>
<keyword evidence="4" id="KW-0862">Zinc</keyword>
<keyword evidence="3" id="KW-0863">Zinc-finger</keyword>
<dbReference type="Pfam" id="PF08646">
    <property type="entry name" value="Rep_fac-A_C"/>
    <property type="match status" value="1"/>
</dbReference>
<evidence type="ECO:0000259" key="6">
    <source>
        <dbReference type="Pfam" id="PF08646"/>
    </source>
</evidence>
<dbReference type="InterPro" id="IPR012340">
    <property type="entry name" value="NA-bd_OB-fold"/>
</dbReference>
<sequence length="415" mass="44917">MAPSSPEPVPVSVSSPVPTPAAGSPLRPFATIIIFQLEVLQTYCALIGSLKPYEPTRNAWGSNTRYAARGEPSFGGKCKPAVEVMPSSTSLSAEPAGLKVLAQIKDENLGYSDKPDIISVKAVISFIDTESFCYAVCPLVVNGMPCNAKVECIGDRMWHCKRCFQDIETCDYRYKVHIQIQDYTGTSSAIMHQKASNKIFGRTAKELYFLKDEPQDFPWFENIMHGVLCTQYLFKLKVEAKPLSYGSYGRHVSTVLEAEKVDPSAEANRLLGVIDKLSKKGSRSNSEVCSGIPAYIGLSDFQVRSSAQSPNSGPAISLGRASWLGSMDGLGPINRYALKPASTLTSTDCGSGFGGHCLQTCDLSSRCGWTRTCSTREIHGQLLLFFAGQQCVGLACASNPSRLLSIGPKHRAGKS</sequence>
<gene>
    <name evidence="7" type="ORF">EJB05_34396</name>
</gene>
<dbReference type="AlphaFoldDB" id="A0A5J9U3W0"/>
<dbReference type="Gramene" id="TVU18306">
    <property type="protein sequence ID" value="TVU18306"/>
    <property type="gene ID" value="EJB05_34396"/>
</dbReference>